<dbReference type="Pfam" id="PF00665">
    <property type="entry name" value="rve"/>
    <property type="match status" value="1"/>
</dbReference>
<dbReference type="SUPFAM" id="SSF56801">
    <property type="entry name" value="Acetyl-CoA synthetase-like"/>
    <property type="match status" value="1"/>
</dbReference>
<dbReference type="Gene3D" id="3.40.50.12780">
    <property type="entry name" value="N-terminal domain of ligase-like"/>
    <property type="match status" value="1"/>
</dbReference>
<feature type="region of interest" description="Disordered" evidence="1">
    <location>
        <begin position="42"/>
        <end position="64"/>
    </location>
</feature>
<dbReference type="InterPro" id="IPR036397">
    <property type="entry name" value="RNaseH_sf"/>
</dbReference>
<sequence length="1127" mass="124509">MAAAAAVKQQLEDNWSNSRQHNVFPLAQIDYIMRRKRAQQGLTVTQAPAASGRRRRGAGGDQEDAELVLPRWDVEPKELSNRLLRQFHLDKTIDGKEVLLRSVSRNDELGIAVSRKVLVVAAEEVPAFFAKHHGIQGQGWNSPARLFHHLHHAVPTQLMPAPGGQPRLVHGAEGFTVETAKAWCTECPVRADMAAKKPAEKRVVHPIVAIMTLMHLAADLIDLGAGRDERYRYVLVVIDVFSRYCWLYPLASKTTIGVARHLYFQFMRTQVPAKLQTDNGLEFCGKEVKELCELFNVRHAKSMPGHPETNGCVERKNRELKNKIRALLMACPLFDWAFHVLTVMQMVNNSPTSALGGMAPTKALFGTLPSNMNLPLLDDIALIDRLRRAPHQQLLQHGSSSLDDPPCDVQVPQTVEALQASLQQQQAMWERVRSQDEAFWLAQRARRRRQFEAQQREHARAFATQERQHEQEWRALRETQQEIWVSTAPIGGSPSVSGTYRNCASVDALPTTYNGCATLYELFNKAVDEHGDNRCLGWRPVAEDGTAGPFEFITFKETQERARQLAAALTLAGFRPKGRLGIYSANSVEWMLTIRACDMLSGTIVPIYDSLGESAVEYIANHSEMSVCLVDTSNLAKFSKAAAKIAATAKTVVYMGAGDEAALKVCADAGMKTVSFSDFIETGKGVPVEAVPPQPDDVCCIMYTSGTTGTPKGVMTTHKNYVAGVAGARNLLKQAGIQFTGDDCVLSYLPLAHSFDRIIEELALCVGGHIGYWRGNVKLLMDDVTALRPTLFIAVPRILERVEDGVRSKLKKAGGVAQFLFNAAFNYKLFLLKQGLPFSVAGALVDSTIFGKVKQALGGRVRFIVSGGAPLAPHIEDFCNVCMAPLLQGYGLTETTAASFIMLPTPKMAYTVGPPLAATEFRLESVPELKYDAQDSPPKGEVCIRGPMVFAGYFKDPEKTNAEFDEDGFFHTGDIGTLDSQGCLRIIDRKKNIFKLAQGEYIAVEYLEQQYSSSELVEQIWVYGSSLESQLVAVVVPKKAFVSQYPDLEGEEAKAAMLQELAAVQKGKKLKGFEAIKGVHLSEEHFTIENDLMTPSMKLKRPQLQKQFQPQIDAMYKQLKAAAAARG</sequence>
<dbReference type="InterPro" id="IPR020845">
    <property type="entry name" value="AMP-binding_CS"/>
</dbReference>
<feature type="domain" description="Integrase catalytic" evidence="2">
    <location>
        <begin position="202"/>
        <end position="368"/>
    </location>
</feature>
<dbReference type="GO" id="GO:0005783">
    <property type="term" value="C:endoplasmic reticulum"/>
    <property type="evidence" value="ECO:0007669"/>
    <property type="project" value="TreeGrafter"/>
</dbReference>
<organism evidence="3 4">
    <name type="scientific">Micractinium conductrix</name>
    <dbReference type="NCBI Taxonomy" id="554055"/>
    <lineage>
        <taxon>Eukaryota</taxon>
        <taxon>Viridiplantae</taxon>
        <taxon>Chlorophyta</taxon>
        <taxon>core chlorophytes</taxon>
        <taxon>Trebouxiophyceae</taxon>
        <taxon>Chlorellales</taxon>
        <taxon>Chlorellaceae</taxon>
        <taxon>Chlorella clade</taxon>
        <taxon>Micractinium</taxon>
    </lineage>
</organism>
<proteinExistence type="predicted"/>
<comment type="caution">
    <text evidence="3">The sequence shown here is derived from an EMBL/GenBank/DDBJ whole genome shotgun (WGS) entry which is preliminary data.</text>
</comment>
<dbReference type="Pfam" id="PF00501">
    <property type="entry name" value="AMP-binding"/>
    <property type="match status" value="1"/>
</dbReference>
<name>A0A2P6VPB4_9CHLO</name>
<dbReference type="Proteomes" id="UP000239649">
    <property type="component" value="Unassembled WGS sequence"/>
</dbReference>
<dbReference type="InterPro" id="IPR042099">
    <property type="entry name" value="ANL_N_sf"/>
</dbReference>
<dbReference type="STRING" id="554055.A0A2P6VPB4"/>
<dbReference type="AlphaFoldDB" id="A0A2P6VPB4"/>
<dbReference type="GO" id="GO:0016020">
    <property type="term" value="C:membrane"/>
    <property type="evidence" value="ECO:0007669"/>
    <property type="project" value="TreeGrafter"/>
</dbReference>
<protein>
    <submittedName>
        <fullName evidence="3">Acetyl-synthetase</fullName>
    </submittedName>
</protein>
<dbReference type="PANTHER" id="PTHR43272:SF3">
    <property type="entry name" value="LONG CHAIN ACYL-COA SYNTHETASE 4"/>
    <property type="match status" value="1"/>
</dbReference>
<gene>
    <name evidence="3" type="ORF">C2E20_1322</name>
</gene>
<dbReference type="InterPro" id="IPR001584">
    <property type="entry name" value="Integrase_cat-core"/>
</dbReference>
<dbReference type="GO" id="GO:0003676">
    <property type="term" value="F:nucleic acid binding"/>
    <property type="evidence" value="ECO:0007669"/>
    <property type="project" value="InterPro"/>
</dbReference>
<evidence type="ECO:0000256" key="1">
    <source>
        <dbReference type="SAM" id="MobiDB-lite"/>
    </source>
</evidence>
<dbReference type="SUPFAM" id="SSF53098">
    <property type="entry name" value="Ribonuclease H-like"/>
    <property type="match status" value="1"/>
</dbReference>
<dbReference type="PANTHER" id="PTHR43272">
    <property type="entry name" value="LONG-CHAIN-FATTY-ACID--COA LIGASE"/>
    <property type="match status" value="1"/>
</dbReference>
<dbReference type="EMBL" id="LHPF02000002">
    <property type="protein sequence ID" value="PSC75938.1"/>
    <property type="molecule type" value="Genomic_DNA"/>
</dbReference>
<evidence type="ECO:0000313" key="3">
    <source>
        <dbReference type="EMBL" id="PSC75938.1"/>
    </source>
</evidence>
<dbReference type="OrthoDB" id="1700726at2759"/>
<dbReference type="Gene3D" id="3.30.420.10">
    <property type="entry name" value="Ribonuclease H-like superfamily/Ribonuclease H"/>
    <property type="match status" value="1"/>
</dbReference>
<keyword evidence="4" id="KW-1185">Reference proteome</keyword>
<accession>A0A2P6VPB4</accession>
<dbReference type="PROSITE" id="PS50994">
    <property type="entry name" value="INTEGRASE"/>
    <property type="match status" value="1"/>
</dbReference>
<dbReference type="InterPro" id="IPR012337">
    <property type="entry name" value="RNaseH-like_sf"/>
</dbReference>
<dbReference type="PROSITE" id="PS00455">
    <property type="entry name" value="AMP_BINDING"/>
    <property type="match status" value="1"/>
</dbReference>
<evidence type="ECO:0000313" key="4">
    <source>
        <dbReference type="Proteomes" id="UP000239649"/>
    </source>
</evidence>
<dbReference type="InterPro" id="IPR000873">
    <property type="entry name" value="AMP-dep_synth/lig_dom"/>
</dbReference>
<reference evidence="3 4" key="1">
    <citation type="journal article" date="2018" name="Plant J.">
        <title>Genome sequences of Chlorella sorokiniana UTEX 1602 and Micractinium conductrix SAG 241.80: implications to maltose excretion by a green alga.</title>
        <authorList>
            <person name="Arriola M.B."/>
            <person name="Velmurugan N."/>
            <person name="Zhang Y."/>
            <person name="Plunkett M.H."/>
            <person name="Hondzo H."/>
            <person name="Barney B.M."/>
        </authorList>
    </citation>
    <scope>NUCLEOTIDE SEQUENCE [LARGE SCALE GENOMIC DNA]</scope>
    <source>
        <strain evidence="3 4">SAG 241.80</strain>
    </source>
</reference>
<evidence type="ECO:0000259" key="2">
    <source>
        <dbReference type="PROSITE" id="PS50994"/>
    </source>
</evidence>
<dbReference type="GO" id="GO:0015074">
    <property type="term" value="P:DNA integration"/>
    <property type="evidence" value="ECO:0007669"/>
    <property type="project" value="InterPro"/>
</dbReference>
<dbReference type="GO" id="GO:0004467">
    <property type="term" value="F:long-chain fatty acid-CoA ligase activity"/>
    <property type="evidence" value="ECO:0007669"/>
    <property type="project" value="UniProtKB-ARBA"/>
</dbReference>